<organism evidence="3 4">
    <name type="scientific">Paenibacillus mangrovi</name>
    <dbReference type="NCBI Taxonomy" id="2931978"/>
    <lineage>
        <taxon>Bacteria</taxon>
        <taxon>Bacillati</taxon>
        <taxon>Bacillota</taxon>
        <taxon>Bacilli</taxon>
        <taxon>Bacillales</taxon>
        <taxon>Paenibacillaceae</taxon>
        <taxon>Paenibacillus</taxon>
    </lineage>
</organism>
<reference evidence="3" key="1">
    <citation type="submission" date="2022-04" db="EMBL/GenBank/DDBJ databases">
        <title>Paenibacillus mangrovi sp. nov., a novel endophytic bacterium isolated from bark of Kandelia candel.</title>
        <authorList>
            <person name="Tuo L."/>
        </authorList>
    </citation>
    <scope>NUCLEOTIDE SEQUENCE</scope>
    <source>
        <strain evidence="3">KQZ6P-2</strain>
    </source>
</reference>
<dbReference type="RefSeq" id="WP_244728026.1">
    <property type="nucleotide sequence ID" value="NZ_JALIRP010000008.1"/>
</dbReference>
<dbReference type="AlphaFoldDB" id="A0A9X1WXP1"/>
<gene>
    <name evidence="3" type="ORF">MUG84_19765</name>
</gene>
<feature type="transmembrane region" description="Helical" evidence="2">
    <location>
        <begin position="117"/>
        <end position="135"/>
    </location>
</feature>
<evidence type="ECO:0000313" key="3">
    <source>
        <dbReference type="EMBL" id="MCJ8013969.1"/>
    </source>
</evidence>
<feature type="transmembrane region" description="Helical" evidence="2">
    <location>
        <begin position="12"/>
        <end position="29"/>
    </location>
</feature>
<proteinExistence type="predicted"/>
<evidence type="ECO:0000256" key="1">
    <source>
        <dbReference type="SAM" id="Coils"/>
    </source>
</evidence>
<keyword evidence="2" id="KW-0472">Membrane</keyword>
<protein>
    <submittedName>
        <fullName evidence="3">Uncharacterized protein</fullName>
    </submittedName>
</protein>
<feature type="coiled-coil region" evidence="1">
    <location>
        <begin position="69"/>
        <end position="106"/>
    </location>
</feature>
<sequence length="148" mass="17601">MKKKQKHYYRTFIRPFTMLIFIVWALLFTDSSIHANYFEDFYNGVEKFSELPGQVNQLKKSYLETLDELDRTKQSAKAFEEQNAQLVEQNRQLAETVNHLKEVNELKDANARKFKNMLITVLLLVAGYFIGIRVLRFAMRYSNRRKPL</sequence>
<dbReference type="EMBL" id="JALIRP010000008">
    <property type="protein sequence ID" value="MCJ8013969.1"/>
    <property type="molecule type" value="Genomic_DNA"/>
</dbReference>
<keyword evidence="2" id="KW-0812">Transmembrane</keyword>
<dbReference type="Proteomes" id="UP001139347">
    <property type="component" value="Unassembled WGS sequence"/>
</dbReference>
<evidence type="ECO:0000313" key="4">
    <source>
        <dbReference type="Proteomes" id="UP001139347"/>
    </source>
</evidence>
<comment type="caution">
    <text evidence="3">The sequence shown here is derived from an EMBL/GenBank/DDBJ whole genome shotgun (WGS) entry which is preliminary data.</text>
</comment>
<name>A0A9X1WXP1_9BACL</name>
<keyword evidence="2" id="KW-1133">Transmembrane helix</keyword>
<evidence type="ECO:0000256" key="2">
    <source>
        <dbReference type="SAM" id="Phobius"/>
    </source>
</evidence>
<accession>A0A9X1WXP1</accession>
<keyword evidence="4" id="KW-1185">Reference proteome</keyword>
<keyword evidence="1" id="KW-0175">Coiled coil</keyword>